<keyword evidence="5 7" id="KW-0560">Oxidoreductase</keyword>
<dbReference type="GO" id="GO:0008652">
    <property type="term" value="P:amino acid biosynthetic process"/>
    <property type="evidence" value="ECO:0007669"/>
    <property type="project" value="UniProtKB-KW"/>
</dbReference>
<dbReference type="InterPro" id="IPR013708">
    <property type="entry name" value="Shikimate_DH-bd_N"/>
</dbReference>
<dbReference type="InterPro" id="IPR022893">
    <property type="entry name" value="Shikimate_DH_fam"/>
</dbReference>
<dbReference type="Pfam" id="PF08501">
    <property type="entry name" value="Shikimate_dh_N"/>
    <property type="match status" value="1"/>
</dbReference>
<keyword evidence="10" id="KW-1185">Reference proteome</keyword>
<dbReference type="InterPro" id="IPR011342">
    <property type="entry name" value="Shikimate_DH"/>
</dbReference>
<dbReference type="PANTHER" id="PTHR21089:SF1">
    <property type="entry name" value="BIFUNCTIONAL 3-DEHYDROQUINATE DEHYDRATASE_SHIKIMATE DEHYDROGENASE, CHLOROPLASTIC"/>
    <property type="match status" value="1"/>
</dbReference>
<evidence type="ECO:0000313" key="10">
    <source>
        <dbReference type="Proteomes" id="UP000622687"/>
    </source>
</evidence>
<proteinExistence type="inferred from homology"/>
<feature type="binding site" evidence="7">
    <location>
        <position position="87"/>
    </location>
    <ligand>
        <name>shikimate</name>
        <dbReference type="ChEBI" id="CHEBI:36208"/>
    </ligand>
</feature>
<keyword evidence="3 7" id="KW-0028">Amino-acid biosynthesis</keyword>
<feature type="binding site" evidence="7">
    <location>
        <position position="102"/>
    </location>
    <ligand>
        <name>shikimate</name>
        <dbReference type="ChEBI" id="CHEBI:36208"/>
    </ligand>
</feature>
<dbReference type="EMBL" id="JAEEGB010000007">
    <property type="protein sequence ID" value="MBI6872642.1"/>
    <property type="molecule type" value="Genomic_DNA"/>
</dbReference>
<gene>
    <name evidence="7 9" type="primary">aroE</name>
    <name evidence="9" type="ORF">I6U51_07945</name>
</gene>
<evidence type="ECO:0000256" key="2">
    <source>
        <dbReference type="ARBA" id="ARBA00012962"/>
    </source>
</evidence>
<accession>A0A934HY17</accession>
<comment type="caution">
    <text evidence="7">Lacks conserved residue(s) required for the propagation of feature annotation.</text>
</comment>
<dbReference type="Gene3D" id="3.40.50.720">
    <property type="entry name" value="NAD(P)-binding Rossmann-like Domain"/>
    <property type="match status" value="1"/>
</dbReference>
<evidence type="ECO:0000313" key="9">
    <source>
        <dbReference type="EMBL" id="MBI6872642.1"/>
    </source>
</evidence>
<evidence type="ECO:0000256" key="3">
    <source>
        <dbReference type="ARBA" id="ARBA00022605"/>
    </source>
</evidence>
<dbReference type="CDD" id="cd01065">
    <property type="entry name" value="NAD_bind_Shikimate_DH"/>
    <property type="match status" value="1"/>
</dbReference>
<dbReference type="SUPFAM" id="SSF51735">
    <property type="entry name" value="NAD(P)-binding Rossmann-fold domains"/>
    <property type="match status" value="1"/>
</dbReference>
<dbReference type="AlphaFoldDB" id="A0A934HY17"/>
<reference evidence="9" key="1">
    <citation type="submission" date="2020-12" db="EMBL/GenBank/DDBJ databases">
        <title>Clostridium thailandense sp. nov., a novel acetogenic bacterium isolated from peat land soil in Thailand.</title>
        <authorList>
            <person name="Chaikitkaew S."/>
            <person name="Birkeland N.K."/>
        </authorList>
    </citation>
    <scope>NUCLEOTIDE SEQUENCE</scope>
    <source>
        <strain evidence="9">DSM 17425</strain>
    </source>
</reference>
<evidence type="ECO:0000256" key="4">
    <source>
        <dbReference type="ARBA" id="ARBA00022857"/>
    </source>
</evidence>
<comment type="pathway">
    <text evidence="1 7">Metabolic intermediate biosynthesis; chorismate biosynthesis; chorismate from D-erythrose 4-phosphate and phosphoenolpyruvate: step 4/7.</text>
</comment>
<evidence type="ECO:0000259" key="8">
    <source>
        <dbReference type="Pfam" id="PF08501"/>
    </source>
</evidence>
<evidence type="ECO:0000256" key="1">
    <source>
        <dbReference type="ARBA" id="ARBA00004871"/>
    </source>
</evidence>
<protein>
    <recommendedName>
        <fullName evidence="2 7">Shikimate dehydrogenase (NADP(+))</fullName>
        <shortName evidence="7">SDH</shortName>
        <ecNumber evidence="2 7">1.1.1.25</ecNumber>
    </recommendedName>
</protein>
<dbReference type="Proteomes" id="UP000622687">
    <property type="component" value="Unassembled WGS sequence"/>
</dbReference>
<comment type="subunit">
    <text evidence="7">Homodimer.</text>
</comment>
<keyword evidence="4 7" id="KW-0521">NADP</keyword>
<feature type="binding site" evidence="7">
    <location>
        <position position="233"/>
    </location>
    <ligand>
        <name>NADP(+)</name>
        <dbReference type="ChEBI" id="CHEBI:58349"/>
    </ligand>
</feature>
<comment type="catalytic activity">
    <reaction evidence="7">
        <text>shikimate + NADP(+) = 3-dehydroshikimate + NADPH + H(+)</text>
        <dbReference type="Rhea" id="RHEA:17737"/>
        <dbReference type="ChEBI" id="CHEBI:15378"/>
        <dbReference type="ChEBI" id="CHEBI:16630"/>
        <dbReference type="ChEBI" id="CHEBI:36208"/>
        <dbReference type="ChEBI" id="CHEBI:57783"/>
        <dbReference type="ChEBI" id="CHEBI:58349"/>
        <dbReference type="EC" id="1.1.1.25"/>
    </reaction>
</comment>
<dbReference type="RefSeq" id="WP_211142136.1">
    <property type="nucleotide sequence ID" value="NZ_JAEEGB010000007.1"/>
</dbReference>
<sequence>MSNIYGLIGEKLGHSFSPQIHNMIFENINPKAVYNLFEIKKENLEKAVEGLKALEARGVTVTIPYKVEIIKYLDEISPEAERIGAVNTVDFKNGKLIGYNTDYYGFGETLKKAAIDITNKSAVILGTGGASKAVVQYLIDNNIGELIYVSREPQKVNNLGDFKVISYEQLHELENKDLIINCTPCGMYPNVENSPVRKDILKEFSVAVDIIYNPLETKFLSEARELNLKTINGLYMLIAQAAAAQEIWHGIEISNNVVDKIYEKLQLMIGENNE</sequence>
<feature type="binding site" evidence="7">
    <location>
        <position position="212"/>
    </location>
    <ligand>
        <name>shikimate</name>
        <dbReference type="ChEBI" id="CHEBI:36208"/>
    </ligand>
</feature>
<dbReference type="Gene3D" id="3.40.50.10860">
    <property type="entry name" value="Leucine Dehydrogenase, chain A, domain 1"/>
    <property type="match status" value="1"/>
</dbReference>
<comment type="similarity">
    <text evidence="7">Belongs to the shikimate dehydrogenase family.</text>
</comment>
<keyword evidence="6 7" id="KW-0057">Aromatic amino acid biosynthesis</keyword>
<dbReference type="HAMAP" id="MF_00222">
    <property type="entry name" value="Shikimate_DH_AroE"/>
    <property type="match status" value="1"/>
</dbReference>
<feature type="binding site" evidence="7">
    <location>
        <begin position="15"/>
        <end position="17"/>
    </location>
    <ligand>
        <name>shikimate</name>
        <dbReference type="ChEBI" id="CHEBI:36208"/>
    </ligand>
</feature>
<organism evidence="9 10">
    <name type="scientific">Clostridium aciditolerans</name>
    <dbReference type="NCBI Taxonomy" id="339861"/>
    <lineage>
        <taxon>Bacteria</taxon>
        <taxon>Bacillati</taxon>
        <taxon>Bacillota</taxon>
        <taxon>Clostridia</taxon>
        <taxon>Eubacteriales</taxon>
        <taxon>Clostridiaceae</taxon>
        <taxon>Clostridium</taxon>
    </lineage>
</organism>
<dbReference type="InterPro" id="IPR046346">
    <property type="entry name" value="Aminoacid_DH-like_N_sf"/>
</dbReference>
<dbReference type="GO" id="GO:0019632">
    <property type="term" value="P:shikimate metabolic process"/>
    <property type="evidence" value="ECO:0007669"/>
    <property type="project" value="InterPro"/>
</dbReference>
<evidence type="ECO:0000256" key="7">
    <source>
        <dbReference type="HAMAP-Rule" id="MF_00222"/>
    </source>
</evidence>
<dbReference type="GO" id="GO:0009073">
    <property type="term" value="P:aromatic amino acid family biosynthetic process"/>
    <property type="evidence" value="ECO:0007669"/>
    <property type="project" value="UniProtKB-KW"/>
</dbReference>
<comment type="caution">
    <text evidence="9">The sequence shown here is derived from an EMBL/GenBank/DDBJ whole genome shotgun (WGS) entry which is preliminary data.</text>
</comment>
<dbReference type="NCBIfam" id="TIGR00507">
    <property type="entry name" value="aroE"/>
    <property type="match status" value="1"/>
</dbReference>
<name>A0A934HY17_9CLOT</name>
<feature type="active site" description="Proton acceptor" evidence="7">
    <location>
        <position position="66"/>
    </location>
</feature>
<dbReference type="SUPFAM" id="SSF53223">
    <property type="entry name" value="Aminoacid dehydrogenase-like, N-terminal domain"/>
    <property type="match status" value="1"/>
</dbReference>
<dbReference type="GO" id="GO:0009423">
    <property type="term" value="P:chorismate biosynthetic process"/>
    <property type="evidence" value="ECO:0007669"/>
    <property type="project" value="UniProtKB-UniRule"/>
</dbReference>
<comment type="function">
    <text evidence="7">Involved in the biosynthesis of the chorismate, which leads to the biosynthesis of aromatic amino acids. Catalyzes the reversible NADPH linked reduction of 3-dehydroshikimate (DHSA) to yield shikimate (SA).</text>
</comment>
<evidence type="ECO:0000256" key="5">
    <source>
        <dbReference type="ARBA" id="ARBA00023002"/>
    </source>
</evidence>
<feature type="binding site" evidence="7">
    <location>
        <position position="210"/>
    </location>
    <ligand>
        <name>NADP(+)</name>
        <dbReference type="ChEBI" id="CHEBI:58349"/>
    </ligand>
</feature>
<feature type="binding site" evidence="7">
    <location>
        <position position="240"/>
    </location>
    <ligand>
        <name>shikimate</name>
        <dbReference type="ChEBI" id="CHEBI:36208"/>
    </ligand>
</feature>
<evidence type="ECO:0000256" key="6">
    <source>
        <dbReference type="ARBA" id="ARBA00023141"/>
    </source>
</evidence>
<dbReference type="PANTHER" id="PTHR21089">
    <property type="entry name" value="SHIKIMATE DEHYDROGENASE"/>
    <property type="match status" value="1"/>
</dbReference>
<dbReference type="InterPro" id="IPR036291">
    <property type="entry name" value="NAD(P)-bd_dom_sf"/>
</dbReference>
<feature type="domain" description="Shikimate dehydrogenase substrate binding N-terminal" evidence="8">
    <location>
        <begin position="7"/>
        <end position="89"/>
    </location>
</feature>
<feature type="binding site" evidence="7">
    <location>
        <position position="62"/>
    </location>
    <ligand>
        <name>shikimate</name>
        <dbReference type="ChEBI" id="CHEBI:36208"/>
    </ligand>
</feature>
<dbReference type="GO" id="GO:0050661">
    <property type="term" value="F:NADP binding"/>
    <property type="evidence" value="ECO:0007669"/>
    <property type="project" value="InterPro"/>
</dbReference>
<dbReference type="GO" id="GO:0005829">
    <property type="term" value="C:cytosol"/>
    <property type="evidence" value="ECO:0007669"/>
    <property type="project" value="TreeGrafter"/>
</dbReference>
<dbReference type="GO" id="GO:0004764">
    <property type="term" value="F:shikimate 3-dehydrogenase (NADP+) activity"/>
    <property type="evidence" value="ECO:0007669"/>
    <property type="project" value="UniProtKB-UniRule"/>
</dbReference>
<dbReference type="EC" id="1.1.1.25" evidence="2 7"/>